<name>A0A0R3T886_RODNA</name>
<dbReference type="InterPro" id="IPR052560">
    <property type="entry name" value="RdDP_mobile_element"/>
</dbReference>
<dbReference type="PANTHER" id="PTHR36688">
    <property type="entry name" value="ENDO/EXONUCLEASE/PHOSPHATASE DOMAIN-CONTAINING PROTEIN"/>
    <property type="match status" value="1"/>
</dbReference>
<evidence type="ECO:0000259" key="1">
    <source>
        <dbReference type="Pfam" id="PF00078"/>
    </source>
</evidence>
<dbReference type="AlphaFoldDB" id="A0A0R3T886"/>
<dbReference type="Proteomes" id="UP000278807">
    <property type="component" value="Unassembled WGS sequence"/>
</dbReference>
<evidence type="ECO:0000313" key="4">
    <source>
        <dbReference type="WBParaSite" id="HNAJ_0000327401-mRNA-1"/>
    </source>
</evidence>
<keyword evidence="3" id="KW-1185">Reference proteome</keyword>
<feature type="domain" description="Reverse transcriptase" evidence="1">
    <location>
        <begin position="181"/>
        <end position="278"/>
    </location>
</feature>
<dbReference type="WBParaSite" id="HNAJ_0000327401-mRNA-1">
    <property type="protein sequence ID" value="HNAJ_0000327401-mRNA-1"/>
    <property type="gene ID" value="HNAJ_0000327401"/>
</dbReference>
<dbReference type="OrthoDB" id="426210at2759"/>
<reference evidence="2 3" key="2">
    <citation type="submission" date="2018-11" db="EMBL/GenBank/DDBJ databases">
        <authorList>
            <consortium name="Pathogen Informatics"/>
        </authorList>
    </citation>
    <scope>NUCLEOTIDE SEQUENCE [LARGE SCALE GENOMIC DNA]</scope>
</reference>
<dbReference type="PANTHER" id="PTHR36688:SF1">
    <property type="entry name" value="ENDONUCLEASE_EXONUCLEASE_PHOSPHATASE DOMAIN-CONTAINING PROTEIN"/>
    <property type="match status" value="1"/>
</dbReference>
<sequence>MSGISLLWGYKNTNIAGKEIEDMLHIYTTMKLEQSLTCSWLQATSVSIHTAFPLGFKRHQRAYTPHVSSWLQATSVSILATCSWLQATSVSIHAVFPPGFKRHHHRNKSMMPKVPTKLLWNFKKADWPRFTNLLENELDASPLNFLAWNFKKADWPRFTNLLENELDASPLNFNQYPDKLCNEITNFSQHPDQLCTAITSLPQGDVTSCTLFNVFINDIAKLVQTVTGIKCLLYADVLVLWYSAPKKNAQKRTESAINYALKLLANWFDNNGMVINTANIAFQTFSLVHHNTSLHLMHKDTSQE</sequence>
<evidence type="ECO:0000313" key="3">
    <source>
        <dbReference type="Proteomes" id="UP000278807"/>
    </source>
</evidence>
<reference evidence="4" key="1">
    <citation type="submission" date="2017-02" db="UniProtKB">
        <authorList>
            <consortium name="WormBaseParasite"/>
        </authorList>
    </citation>
    <scope>IDENTIFICATION</scope>
</reference>
<protein>
    <submittedName>
        <fullName evidence="4">Reverse transcriptase domain-containing protein</fullName>
    </submittedName>
</protein>
<evidence type="ECO:0000313" key="2">
    <source>
        <dbReference type="EMBL" id="VDN99132.1"/>
    </source>
</evidence>
<proteinExistence type="predicted"/>
<organism evidence="4">
    <name type="scientific">Rodentolepis nana</name>
    <name type="common">Dwarf tapeworm</name>
    <name type="synonym">Hymenolepis nana</name>
    <dbReference type="NCBI Taxonomy" id="102285"/>
    <lineage>
        <taxon>Eukaryota</taxon>
        <taxon>Metazoa</taxon>
        <taxon>Spiralia</taxon>
        <taxon>Lophotrochozoa</taxon>
        <taxon>Platyhelminthes</taxon>
        <taxon>Cestoda</taxon>
        <taxon>Eucestoda</taxon>
        <taxon>Cyclophyllidea</taxon>
        <taxon>Hymenolepididae</taxon>
        <taxon>Rodentolepis</taxon>
    </lineage>
</organism>
<gene>
    <name evidence="2" type="ORF">HNAJ_LOCUS3273</name>
</gene>
<accession>A0A0R3T886</accession>
<dbReference type="Pfam" id="PF00078">
    <property type="entry name" value="RVT_1"/>
    <property type="match status" value="1"/>
</dbReference>
<dbReference type="InterPro" id="IPR000477">
    <property type="entry name" value="RT_dom"/>
</dbReference>
<dbReference type="EMBL" id="UZAE01001858">
    <property type="protein sequence ID" value="VDN99132.1"/>
    <property type="molecule type" value="Genomic_DNA"/>
</dbReference>